<dbReference type="InterPro" id="IPR050300">
    <property type="entry name" value="GDXG_lipolytic_enzyme"/>
</dbReference>
<dbReference type="PANTHER" id="PTHR48081">
    <property type="entry name" value="AB HYDROLASE SUPERFAMILY PROTEIN C4A8.06C"/>
    <property type="match status" value="1"/>
</dbReference>
<dbReference type="Pfam" id="PF20434">
    <property type="entry name" value="BD-FAE"/>
    <property type="match status" value="1"/>
</dbReference>
<dbReference type="SUPFAM" id="SSF53474">
    <property type="entry name" value="alpha/beta-Hydrolases"/>
    <property type="match status" value="1"/>
</dbReference>
<dbReference type="Gene3D" id="3.40.50.1820">
    <property type="entry name" value="alpha/beta hydrolase"/>
    <property type="match status" value="1"/>
</dbReference>
<feature type="domain" description="BD-FAE-like" evidence="2">
    <location>
        <begin position="64"/>
        <end position="268"/>
    </location>
</feature>
<gene>
    <name evidence="3" type="primary">aes</name>
    <name evidence="3" type="ORF">NCTC13296_03980</name>
</gene>
<dbReference type="PANTHER" id="PTHR48081:SF6">
    <property type="entry name" value="PEPTIDASE S9 PROLYL OLIGOPEPTIDASE CATALYTIC DOMAIN-CONTAINING PROTEIN"/>
    <property type="match status" value="1"/>
</dbReference>
<evidence type="ECO:0000313" key="4">
    <source>
        <dbReference type="Proteomes" id="UP000254569"/>
    </source>
</evidence>
<protein>
    <submittedName>
        <fullName evidence="3">Esterase</fullName>
        <ecNumber evidence="3">3.1.1.-</ecNumber>
    </submittedName>
</protein>
<keyword evidence="1 3" id="KW-0378">Hydrolase</keyword>
<dbReference type="EC" id="3.1.1.-" evidence="3"/>
<dbReference type="InterPro" id="IPR029058">
    <property type="entry name" value="AB_hydrolase_fold"/>
</dbReference>
<dbReference type="InterPro" id="IPR049492">
    <property type="entry name" value="BD-FAE-like_dom"/>
</dbReference>
<proteinExistence type="predicted"/>
<sequence length="321" mass="34161">MVLVVVIVVGAAAFVLTPVPGALVVRKVFERDARELTAKLAVEAPETDLVADLRYRGDDPDAFLDVYTPPGTTEALPTIVWTHGGAWLSGDRTNYAGYYRRLADAGFTVVSVGYSPAPGHRYPTPVRQLVDAQSYLLEHAGELHIDTDRIVLAGDSAGAQLSAQIAAAITDTDYAEALGVDPAFTPDQVRGVVLNCGIYDVSALGGGGGLIGWGVEQAMWAYTGARDFASSDAARQMSVLDSVTENFPATYISGGNADPLTATQSGPLSRRLTGLGVQVDALFYPDDHTPELGHEYQFDLSTPDARAALERTIDFVRKVTT</sequence>
<name>A0A379M443_9NOCA</name>
<evidence type="ECO:0000313" key="3">
    <source>
        <dbReference type="EMBL" id="SUE17081.1"/>
    </source>
</evidence>
<reference evidence="3 4" key="1">
    <citation type="submission" date="2018-06" db="EMBL/GenBank/DDBJ databases">
        <authorList>
            <consortium name="Pathogen Informatics"/>
            <person name="Doyle S."/>
        </authorList>
    </citation>
    <scope>NUCLEOTIDE SEQUENCE [LARGE SCALE GENOMIC DNA]</scope>
    <source>
        <strain evidence="3 4">NCTC13296</strain>
    </source>
</reference>
<keyword evidence="4" id="KW-1185">Reference proteome</keyword>
<accession>A0A379M443</accession>
<dbReference type="Proteomes" id="UP000254569">
    <property type="component" value="Unassembled WGS sequence"/>
</dbReference>
<evidence type="ECO:0000256" key="1">
    <source>
        <dbReference type="ARBA" id="ARBA00022801"/>
    </source>
</evidence>
<dbReference type="EMBL" id="UGVI01000001">
    <property type="protein sequence ID" value="SUE17081.1"/>
    <property type="molecule type" value="Genomic_DNA"/>
</dbReference>
<organism evidence="3 4">
    <name type="scientific">Rhodococcus gordoniae</name>
    <dbReference type="NCBI Taxonomy" id="223392"/>
    <lineage>
        <taxon>Bacteria</taxon>
        <taxon>Bacillati</taxon>
        <taxon>Actinomycetota</taxon>
        <taxon>Actinomycetes</taxon>
        <taxon>Mycobacteriales</taxon>
        <taxon>Nocardiaceae</taxon>
        <taxon>Rhodococcus</taxon>
    </lineage>
</organism>
<dbReference type="GO" id="GO:0016787">
    <property type="term" value="F:hydrolase activity"/>
    <property type="evidence" value="ECO:0007669"/>
    <property type="project" value="UniProtKB-KW"/>
</dbReference>
<evidence type="ECO:0000259" key="2">
    <source>
        <dbReference type="Pfam" id="PF20434"/>
    </source>
</evidence>
<dbReference type="AlphaFoldDB" id="A0A379M443"/>